<reference evidence="9" key="2">
    <citation type="journal article" date="2007" name="Science">
        <title>Draft genome sequence of the sexually transmitted pathogen Trichomonas vaginalis.</title>
        <authorList>
            <person name="Carlton J.M."/>
            <person name="Hirt R.P."/>
            <person name="Silva J.C."/>
            <person name="Delcher A.L."/>
            <person name="Schatz M."/>
            <person name="Zhao Q."/>
            <person name="Wortman J.R."/>
            <person name="Bidwell S.L."/>
            <person name="Alsmark U.C.M."/>
            <person name="Besteiro S."/>
            <person name="Sicheritz-Ponten T."/>
            <person name="Noel C.J."/>
            <person name="Dacks J.B."/>
            <person name="Foster P.G."/>
            <person name="Simillion C."/>
            <person name="Van de Peer Y."/>
            <person name="Miranda-Saavedra D."/>
            <person name="Barton G.J."/>
            <person name="Westrop G.D."/>
            <person name="Mueller S."/>
            <person name="Dessi D."/>
            <person name="Fiori P.L."/>
            <person name="Ren Q."/>
            <person name="Paulsen I."/>
            <person name="Zhang H."/>
            <person name="Bastida-Corcuera F.D."/>
            <person name="Simoes-Barbosa A."/>
            <person name="Brown M.T."/>
            <person name="Hayes R.D."/>
            <person name="Mukherjee M."/>
            <person name="Okumura C.Y."/>
            <person name="Schneider R."/>
            <person name="Smith A.J."/>
            <person name="Vanacova S."/>
            <person name="Villalvazo M."/>
            <person name="Haas B.J."/>
            <person name="Pertea M."/>
            <person name="Feldblyum T.V."/>
            <person name="Utterback T.R."/>
            <person name="Shu C.L."/>
            <person name="Osoegawa K."/>
            <person name="de Jong P.J."/>
            <person name="Hrdy I."/>
            <person name="Horvathova L."/>
            <person name="Zubacova Z."/>
            <person name="Dolezal P."/>
            <person name="Malik S.B."/>
            <person name="Logsdon J.M. Jr."/>
            <person name="Henze K."/>
            <person name="Gupta A."/>
            <person name="Wang C.C."/>
            <person name="Dunne R.L."/>
            <person name="Upcroft J.A."/>
            <person name="Upcroft P."/>
            <person name="White O."/>
            <person name="Salzberg S.L."/>
            <person name="Tang P."/>
            <person name="Chiu C.-H."/>
            <person name="Lee Y.-S."/>
            <person name="Embley T.M."/>
            <person name="Coombs G.H."/>
            <person name="Mottram J.C."/>
            <person name="Tachezy J."/>
            <person name="Fraser-Liggett C.M."/>
            <person name="Johnson P.J."/>
        </authorList>
    </citation>
    <scope>NUCLEOTIDE SEQUENCE [LARGE SCALE GENOMIC DNA]</scope>
    <source>
        <strain evidence="9">G3</strain>
    </source>
</reference>
<keyword evidence="10" id="KW-1185">Reference proteome</keyword>
<dbReference type="SUPFAM" id="SSF58038">
    <property type="entry name" value="SNARE fusion complex"/>
    <property type="match status" value="1"/>
</dbReference>
<name>A2DAB5_TRIV3</name>
<evidence type="ECO:0000256" key="5">
    <source>
        <dbReference type="SAM" id="MobiDB-lite"/>
    </source>
</evidence>
<dbReference type="InterPro" id="IPR011012">
    <property type="entry name" value="Longin-like_dom_sf"/>
</dbReference>
<dbReference type="Proteomes" id="UP000001542">
    <property type="component" value="Unassembled WGS sequence"/>
</dbReference>
<evidence type="ECO:0000313" key="10">
    <source>
        <dbReference type="Proteomes" id="UP000001542"/>
    </source>
</evidence>
<evidence type="ECO:0000259" key="8">
    <source>
        <dbReference type="PROSITE" id="PS50892"/>
    </source>
</evidence>
<dbReference type="Gene3D" id="1.20.5.110">
    <property type="match status" value="1"/>
</dbReference>
<dbReference type="InParanoid" id="A2DAB5"/>
<dbReference type="FunFam" id="1.20.5.110:FF:000104">
    <property type="entry name" value="Synaptobrevin family protein"/>
    <property type="match status" value="1"/>
</dbReference>
<dbReference type="InterPro" id="IPR010908">
    <property type="entry name" value="Longin_dom"/>
</dbReference>
<evidence type="ECO:0000256" key="6">
    <source>
        <dbReference type="SAM" id="Phobius"/>
    </source>
</evidence>
<dbReference type="VEuPathDB" id="TrichDB:TVAGG3_0267050"/>
<evidence type="ECO:0000259" key="7">
    <source>
        <dbReference type="PROSITE" id="PS50859"/>
    </source>
</evidence>
<dbReference type="Pfam" id="PF00957">
    <property type="entry name" value="Synaptobrevin"/>
    <property type="match status" value="1"/>
</dbReference>
<dbReference type="CDD" id="cd14824">
    <property type="entry name" value="Longin"/>
    <property type="match status" value="1"/>
</dbReference>
<feature type="domain" description="Longin" evidence="7">
    <location>
        <begin position="7"/>
        <end position="111"/>
    </location>
</feature>
<dbReference type="eggNOG" id="KOG0859">
    <property type="taxonomic scope" value="Eukaryota"/>
</dbReference>
<dbReference type="VEuPathDB" id="TrichDB:TVAG_476920"/>
<accession>A2DAB5</accession>
<keyword evidence="6" id="KW-0812">Transmembrane</keyword>
<keyword evidence="4" id="KW-0175">Coiled coil</keyword>
<dbReference type="InterPro" id="IPR051097">
    <property type="entry name" value="Synaptobrevin-like_transport"/>
</dbReference>
<proteinExistence type="inferred from homology"/>
<evidence type="ECO:0000256" key="2">
    <source>
        <dbReference type="ARBA" id="ARBA00023136"/>
    </source>
</evidence>
<feature type="domain" description="V-SNARE coiled-coil homology" evidence="8">
    <location>
        <begin position="122"/>
        <end position="182"/>
    </location>
</feature>
<evidence type="ECO:0000256" key="3">
    <source>
        <dbReference type="ARBA" id="ARBA00046280"/>
    </source>
</evidence>
<dbReference type="PANTHER" id="PTHR21136:SF168">
    <property type="entry name" value="VESICLE-ASSOCIATED MEMBRANE PROTEIN 9"/>
    <property type="match status" value="1"/>
</dbReference>
<dbReference type="SMART" id="SM01270">
    <property type="entry name" value="Longin"/>
    <property type="match status" value="1"/>
</dbReference>
<organism evidence="9 10">
    <name type="scientific">Trichomonas vaginalis (strain ATCC PRA-98 / G3)</name>
    <dbReference type="NCBI Taxonomy" id="412133"/>
    <lineage>
        <taxon>Eukaryota</taxon>
        <taxon>Metamonada</taxon>
        <taxon>Parabasalia</taxon>
        <taxon>Trichomonadida</taxon>
        <taxon>Trichomonadidae</taxon>
        <taxon>Trichomonas</taxon>
    </lineage>
</organism>
<sequence>MSYEFAAVLRDNTMLALYAIGSGNHDVVTQEILKGIDPGEKNITCERGQKRYYVLHEVTGLNFIVGTDNYVSSNDAFTFLQNLERKFILQYAKQWKTAHIYQMQQEFSPQIKNMIDSKALIKIEQIKENLEETQVFMNHTFEQALLRESKLSELEDRSTRLANGASEFERNAGRIRRRMWFEHYKYYIVGFCIIAGAIFLAIIAVCGGFSFSECKSKPKPTPTPSISPTPLPK</sequence>
<evidence type="ECO:0000256" key="4">
    <source>
        <dbReference type="PROSITE-ProRule" id="PRU00290"/>
    </source>
</evidence>
<dbReference type="Gene3D" id="3.30.450.50">
    <property type="entry name" value="Longin domain"/>
    <property type="match status" value="1"/>
</dbReference>
<keyword evidence="2 6" id="KW-0472">Membrane</keyword>
<dbReference type="RefSeq" id="XP_001583749.1">
    <property type="nucleotide sequence ID" value="XM_001583699.1"/>
</dbReference>
<reference evidence="9" key="1">
    <citation type="submission" date="2006-10" db="EMBL/GenBank/DDBJ databases">
        <authorList>
            <person name="Amadeo P."/>
            <person name="Zhao Q."/>
            <person name="Wortman J."/>
            <person name="Fraser-Liggett C."/>
            <person name="Carlton J."/>
        </authorList>
    </citation>
    <scope>NUCLEOTIDE SEQUENCE</scope>
    <source>
        <strain evidence="9">G3</strain>
    </source>
</reference>
<comment type="subcellular location">
    <subcellularLocation>
        <location evidence="3">Endomembrane system</location>
        <topology evidence="3">Single-pass type IV membrane protein</topology>
    </subcellularLocation>
</comment>
<evidence type="ECO:0000313" key="9">
    <source>
        <dbReference type="EMBL" id="EAY22763.1"/>
    </source>
</evidence>
<dbReference type="STRING" id="5722.A2DAB5"/>
<dbReference type="PROSITE" id="PS50892">
    <property type="entry name" value="V_SNARE"/>
    <property type="match status" value="1"/>
</dbReference>
<feature type="transmembrane region" description="Helical" evidence="6">
    <location>
        <begin position="186"/>
        <end position="211"/>
    </location>
</feature>
<protein>
    <submittedName>
        <fullName evidence="9">Synaptobrevin family protein</fullName>
    </submittedName>
</protein>
<feature type="region of interest" description="Disordered" evidence="5">
    <location>
        <begin position="214"/>
        <end position="233"/>
    </location>
</feature>
<dbReference type="KEGG" id="tva:5468321"/>
<comment type="similarity">
    <text evidence="1">Belongs to the synaptobrevin family.</text>
</comment>
<dbReference type="FunFam" id="3.30.450.50:FF:000015">
    <property type="entry name" value="Synaptobrevin 2 isoform 1"/>
    <property type="match status" value="1"/>
</dbReference>
<keyword evidence="6" id="KW-1133">Transmembrane helix</keyword>
<dbReference type="SUPFAM" id="SSF64356">
    <property type="entry name" value="SNARE-like"/>
    <property type="match status" value="1"/>
</dbReference>
<gene>
    <name evidence="9" type="ORF">TVAG_476920</name>
</gene>
<dbReference type="PANTHER" id="PTHR21136">
    <property type="entry name" value="SNARE PROTEINS"/>
    <property type="match status" value="1"/>
</dbReference>
<feature type="compositionally biased region" description="Pro residues" evidence="5">
    <location>
        <begin position="219"/>
        <end position="233"/>
    </location>
</feature>
<dbReference type="InterPro" id="IPR042855">
    <property type="entry name" value="V_SNARE_CC"/>
</dbReference>
<dbReference type="PROSITE" id="PS50859">
    <property type="entry name" value="LONGIN"/>
    <property type="match status" value="1"/>
</dbReference>
<dbReference type="Pfam" id="PF13774">
    <property type="entry name" value="Longin"/>
    <property type="match status" value="1"/>
</dbReference>
<dbReference type="EMBL" id="DS113182">
    <property type="protein sequence ID" value="EAY22763.1"/>
    <property type="molecule type" value="Genomic_DNA"/>
</dbReference>
<dbReference type="SMR" id="A2DAB5"/>
<dbReference type="GO" id="GO:0012505">
    <property type="term" value="C:endomembrane system"/>
    <property type="evidence" value="ECO:0007669"/>
    <property type="project" value="UniProtKB-SubCell"/>
</dbReference>
<dbReference type="AlphaFoldDB" id="A2DAB5"/>
<evidence type="ECO:0000256" key="1">
    <source>
        <dbReference type="ARBA" id="ARBA00008025"/>
    </source>
</evidence>
<dbReference type="OrthoDB" id="248747at2759"/>